<dbReference type="Pfam" id="PF13561">
    <property type="entry name" value="adh_short_C2"/>
    <property type="match status" value="1"/>
</dbReference>
<keyword evidence="14" id="KW-1185">Reference proteome</keyword>
<dbReference type="NCBIfam" id="NF006019">
    <property type="entry name" value="PRK08159.1"/>
    <property type="match status" value="1"/>
</dbReference>
<evidence type="ECO:0000256" key="9">
    <source>
        <dbReference type="ARBA" id="ARBA00048572"/>
    </source>
</evidence>
<sequence>MSSEAGMGLMKGRRGLIMGLANDKSIAWGIAKALADQGAELAFSYQGEALKRRVAPLAAQLGSDLLAECDVSDEASIDALFATLTERWDSMDFIVHAIGFSDKDQLRGRYADTTRDNFLMTMDISVYSFTAVARRAAAMMPNGGSMLTLTYYGAERVMPHYNVMGVAKAALEASVRYLAEDLGKDGIRVNAISAGPIKTLAASGIGDFRYILKWNELNSPLRRNVSQDEVGKSALYLLSDLGSGVTGETHHVDSGYHIVGMKAVDAPDIATTKKE</sequence>
<dbReference type="EMBL" id="CP020442">
    <property type="protein sequence ID" value="ARC37543.1"/>
    <property type="molecule type" value="Genomic_DNA"/>
</dbReference>
<evidence type="ECO:0000256" key="7">
    <source>
        <dbReference type="ARBA" id="ARBA00023098"/>
    </source>
</evidence>
<dbReference type="Gene3D" id="3.40.50.720">
    <property type="entry name" value="NAD(P)-binding Rossmann-like Domain"/>
    <property type="match status" value="1"/>
</dbReference>
<evidence type="ECO:0000313" key="14">
    <source>
        <dbReference type="Proteomes" id="UP000191257"/>
    </source>
</evidence>
<feature type="binding site" evidence="12">
    <location>
        <position position="168"/>
    </location>
    <ligand>
        <name>NAD(+)</name>
        <dbReference type="ChEBI" id="CHEBI:57540"/>
    </ligand>
</feature>
<dbReference type="UniPathway" id="UPA00094"/>
<feature type="binding site" evidence="12">
    <location>
        <begin position="70"/>
        <end position="71"/>
    </location>
    <ligand>
        <name>NAD(+)</name>
        <dbReference type="ChEBI" id="CHEBI:57540"/>
    </ligand>
</feature>
<dbReference type="Proteomes" id="UP000191257">
    <property type="component" value="Chromosome"/>
</dbReference>
<dbReference type="PANTHER" id="PTHR43159">
    <property type="entry name" value="ENOYL-[ACYL-CARRIER-PROTEIN] REDUCTASE"/>
    <property type="match status" value="1"/>
</dbReference>
<dbReference type="EC" id="1.3.1.9" evidence="10"/>
<evidence type="ECO:0000313" key="13">
    <source>
        <dbReference type="EMBL" id="ARC37543.1"/>
    </source>
</evidence>
<dbReference type="InterPro" id="IPR002347">
    <property type="entry name" value="SDR_fam"/>
</dbReference>
<keyword evidence="7" id="KW-0443">Lipid metabolism</keyword>
<evidence type="ECO:0000256" key="6">
    <source>
        <dbReference type="ARBA" id="ARBA00023027"/>
    </source>
</evidence>
<evidence type="ECO:0000256" key="8">
    <source>
        <dbReference type="ARBA" id="ARBA00023160"/>
    </source>
</evidence>
<comment type="catalytic activity">
    <reaction evidence="9 10">
        <text>a 2,3-saturated acyl-[ACP] + NAD(+) = a (2E)-enoyl-[ACP] + NADH + H(+)</text>
        <dbReference type="Rhea" id="RHEA:10240"/>
        <dbReference type="Rhea" id="RHEA-COMP:9925"/>
        <dbReference type="Rhea" id="RHEA-COMP:9926"/>
        <dbReference type="ChEBI" id="CHEBI:15378"/>
        <dbReference type="ChEBI" id="CHEBI:57540"/>
        <dbReference type="ChEBI" id="CHEBI:57945"/>
        <dbReference type="ChEBI" id="CHEBI:78784"/>
        <dbReference type="ChEBI" id="CHEBI:78785"/>
        <dbReference type="EC" id="1.3.1.9"/>
    </reaction>
</comment>
<dbReference type="PANTHER" id="PTHR43159:SF2">
    <property type="entry name" value="ENOYL-[ACYL-CARRIER-PROTEIN] REDUCTASE [NADH], CHLOROPLASTIC"/>
    <property type="match status" value="1"/>
</dbReference>
<dbReference type="SUPFAM" id="SSF51735">
    <property type="entry name" value="NAD(P)-binding Rossmann-fold domains"/>
    <property type="match status" value="1"/>
</dbReference>
<dbReference type="KEGG" id="pye:A6J80_15245"/>
<feature type="binding site" evidence="12">
    <location>
        <position position="19"/>
    </location>
    <ligand>
        <name>NAD(+)</name>
        <dbReference type="ChEBI" id="CHEBI:57540"/>
    </ligand>
</feature>
<name>A0A1V0GUL7_9RHOB</name>
<dbReference type="AlphaFoldDB" id="A0A1V0GUL7"/>
<evidence type="ECO:0000256" key="3">
    <source>
        <dbReference type="ARBA" id="ARBA00022516"/>
    </source>
</evidence>
<dbReference type="FunFam" id="1.10.8.400:FF:000001">
    <property type="entry name" value="Enoyl-[acyl-carrier-protein] reductase [NADH]"/>
    <property type="match status" value="1"/>
</dbReference>
<dbReference type="GO" id="GO:0004318">
    <property type="term" value="F:enoyl-[acyl-carrier-protein] reductase (NADH) activity"/>
    <property type="evidence" value="ECO:0007669"/>
    <property type="project" value="UniProtKB-EC"/>
</dbReference>
<keyword evidence="4" id="KW-0276">Fatty acid metabolism</keyword>
<feature type="binding site" evidence="12">
    <location>
        <begin position="25"/>
        <end position="26"/>
    </location>
    <ligand>
        <name>NAD(+)</name>
        <dbReference type="ChEBI" id="CHEBI:57540"/>
    </ligand>
</feature>
<evidence type="ECO:0000256" key="5">
    <source>
        <dbReference type="ARBA" id="ARBA00023002"/>
    </source>
</evidence>
<reference evidence="13" key="1">
    <citation type="submission" date="2017-12" db="EMBL/GenBank/DDBJ databases">
        <title>FDA dAtabase for Regulatory Grade micrObial Sequences (FDA-ARGOS): Supporting development and validation of Infectious Disease Dx tests.</title>
        <authorList>
            <person name="Campos J."/>
            <person name="Goldberg B."/>
            <person name="Tallon L."/>
            <person name="Sadzewicz L."/>
            <person name="Sengamalay N."/>
            <person name="Ott S."/>
            <person name="Godinez A."/>
            <person name="Nagaraj S."/>
            <person name="Vyas G."/>
            <person name="Aluvathingal J."/>
            <person name="Nadendla S."/>
            <person name="Geyer C."/>
            <person name="Nandy P."/>
            <person name="Hobson J."/>
            <person name="Sichtig H."/>
        </authorList>
    </citation>
    <scope>NUCLEOTIDE SEQUENCE</scope>
    <source>
        <strain evidence="13">FDAARGOS_252</strain>
    </source>
</reference>
<dbReference type="CDD" id="cd05372">
    <property type="entry name" value="ENR_SDR"/>
    <property type="match status" value="1"/>
</dbReference>
<evidence type="ECO:0000256" key="12">
    <source>
        <dbReference type="PIRSR" id="PIRSR000094-3"/>
    </source>
</evidence>
<evidence type="ECO:0000256" key="2">
    <source>
        <dbReference type="ARBA" id="ARBA00009233"/>
    </source>
</evidence>
<evidence type="ECO:0000256" key="1">
    <source>
        <dbReference type="ARBA" id="ARBA00005194"/>
    </source>
</evidence>
<feature type="binding site" evidence="12">
    <location>
        <position position="98"/>
    </location>
    <ligand>
        <name>NAD(+)</name>
        <dbReference type="ChEBI" id="CHEBI:57540"/>
    </ligand>
</feature>
<dbReference type="eggNOG" id="COG0623">
    <property type="taxonomic scope" value="Bacteria"/>
</dbReference>
<organism evidence="13 14">
    <name type="scientific">Paracoccus yeei</name>
    <dbReference type="NCBI Taxonomy" id="147645"/>
    <lineage>
        <taxon>Bacteria</taxon>
        <taxon>Pseudomonadati</taxon>
        <taxon>Pseudomonadota</taxon>
        <taxon>Alphaproteobacteria</taxon>
        <taxon>Rhodobacterales</taxon>
        <taxon>Paracoccaceae</taxon>
        <taxon>Paracoccus</taxon>
    </lineage>
</organism>
<dbReference type="InterPro" id="IPR014358">
    <property type="entry name" value="Enoyl-ACP_Rdtase_NADH"/>
</dbReference>
<dbReference type="GO" id="GO:0006633">
    <property type="term" value="P:fatty acid biosynthetic process"/>
    <property type="evidence" value="ECO:0007669"/>
    <property type="project" value="UniProtKB-UniPathway"/>
</dbReference>
<gene>
    <name evidence="13" type="ORF">A6J80_15245</name>
</gene>
<feature type="active site" description="Proton acceptor" evidence="11">
    <location>
        <position position="161"/>
    </location>
</feature>
<protein>
    <recommendedName>
        <fullName evidence="10">Enoyl-[acyl-carrier-protein] reductase [NADH]</fullName>
        <ecNumber evidence="10">1.3.1.9</ecNumber>
    </recommendedName>
</protein>
<keyword evidence="5 10" id="KW-0560">Oxidoreductase</keyword>
<keyword evidence="8 10" id="KW-0275">Fatty acid biosynthesis</keyword>
<dbReference type="Gene3D" id="1.10.8.400">
    <property type="entry name" value="Enoyl acyl carrier protein reductase"/>
    <property type="match status" value="1"/>
</dbReference>
<dbReference type="InterPro" id="IPR036291">
    <property type="entry name" value="NAD(P)-bd_dom_sf"/>
</dbReference>
<dbReference type="STRING" id="147645.A6J80_15245"/>
<keyword evidence="6 10" id="KW-0520">NAD</keyword>
<accession>A0A1V0GUL7</accession>
<comment type="similarity">
    <text evidence="2 10">Belongs to the short-chain dehydrogenases/reductases (SDR) family. FabI subfamily.</text>
</comment>
<keyword evidence="3 10" id="KW-0444">Lipid biosynthesis</keyword>
<evidence type="ECO:0000256" key="11">
    <source>
        <dbReference type="PIRSR" id="PIRSR000094-1"/>
    </source>
</evidence>
<proteinExistence type="inferred from homology"/>
<dbReference type="PIRSF" id="PIRSF000094">
    <property type="entry name" value="Enoyl-ACP_rdct"/>
    <property type="match status" value="1"/>
</dbReference>
<feature type="binding site" evidence="12">
    <location>
        <begin position="197"/>
        <end position="201"/>
    </location>
    <ligand>
        <name>NAD(+)</name>
        <dbReference type="ChEBI" id="CHEBI:57540"/>
    </ligand>
</feature>
<dbReference type="FunFam" id="3.40.50.720:FF:000054">
    <property type="entry name" value="Enoyl-[acyl-carrier-protein] reductase [NADH]"/>
    <property type="match status" value="1"/>
</dbReference>
<evidence type="ECO:0000256" key="4">
    <source>
        <dbReference type="ARBA" id="ARBA00022832"/>
    </source>
</evidence>
<feature type="binding site" evidence="12">
    <location>
        <position position="46"/>
    </location>
    <ligand>
        <name>NAD(+)</name>
        <dbReference type="ChEBI" id="CHEBI:57540"/>
    </ligand>
</feature>
<feature type="active site" description="Proton acceptor" evidence="11">
    <location>
        <position position="151"/>
    </location>
</feature>
<evidence type="ECO:0000256" key="10">
    <source>
        <dbReference type="PIRNR" id="PIRNR000094"/>
    </source>
</evidence>
<dbReference type="RefSeq" id="WP_080622053.1">
    <property type="nucleotide sequence ID" value="NZ_CAWMZI010000001.1"/>
</dbReference>
<comment type="pathway">
    <text evidence="1">Lipid metabolism; fatty acid biosynthesis.</text>
</comment>